<feature type="coiled-coil region" evidence="4">
    <location>
        <begin position="182"/>
        <end position="248"/>
    </location>
</feature>
<dbReference type="OrthoDB" id="9795626at2"/>
<organism evidence="6 7">
    <name type="scientific">Alkaliphilus oremlandii (strain OhILAs)</name>
    <name type="common">Clostridium oremlandii (strain OhILAs)</name>
    <dbReference type="NCBI Taxonomy" id="350688"/>
    <lineage>
        <taxon>Bacteria</taxon>
        <taxon>Bacillati</taxon>
        <taxon>Bacillota</taxon>
        <taxon>Clostridia</taxon>
        <taxon>Peptostreptococcales</taxon>
        <taxon>Natronincolaceae</taxon>
        <taxon>Alkaliphilus</taxon>
    </lineage>
</organism>
<feature type="coiled-coil region" evidence="4">
    <location>
        <begin position="761"/>
        <end position="809"/>
    </location>
</feature>
<reference evidence="7" key="1">
    <citation type="submission" date="2007-10" db="EMBL/GenBank/DDBJ databases">
        <title>Complete genome of Alkaliphilus oremlandii OhILAs.</title>
        <authorList>
            <person name="Copeland A."/>
            <person name="Lucas S."/>
            <person name="Lapidus A."/>
            <person name="Barry K."/>
            <person name="Detter J.C."/>
            <person name="Glavina del Rio T."/>
            <person name="Hammon N."/>
            <person name="Israni S."/>
            <person name="Dalin E."/>
            <person name="Tice H."/>
            <person name="Pitluck S."/>
            <person name="Chain P."/>
            <person name="Malfatti S."/>
            <person name="Shin M."/>
            <person name="Vergez L."/>
            <person name="Schmutz J."/>
            <person name="Larimer F."/>
            <person name="Land M."/>
            <person name="Hauser L."/>
            <person name="Kyrpides N."/>
            <person name="Mikhailova N."/>
            <person name="Stolz J.F."/>
            <person name="Dawson A."/>
            <person name="Fisher E."/>
            <person name="Crable B."/>
            <person name="Perera E."/>
            <person name="Lisak J."/>
            <person name="Ranganathan M."/>
            <person name="Basu P."/>
            <person name="Richardson P."/>
        </authorList>
    </citation>
    <scope>NUCLEOTIDE SEQUENCE [LARGE SCALE GENOMIC DNA]</scope>
    <source>
        <strain evidence="7">OhILAs</strain>
    </source>
</reference>
<evidence type="ECO:0000256" key="4">
    <source>
        <dbReference type="SAM" id="Coils"/>
    </source>
</evidence>
<proteinExistence type="inferred from homology"/>
<feature type="coiled-coil region" evidence="4">
    <location>
        <begin position="354"/>
        <end position="474"/>
    </location>
</feature>
<keyword evidence="4" id="KW-0175">Coiled coil</keyword>
<feature type="coiled-coil region" evidence="4">
    <location>
        <begin position="520"/>
        <end position="568"/>
    </location>
</feature>
<dbReference type="Pfam" id="PF13476">
    <property type="entry name" value="AAA_23"/>
    <property type="match status" value="1"/>
</dbReference>
<sequence>MRPSLLKIKGINSFHNEQIINFNRLVEKGLFGIFGPTGSGKSSILDAITLALYGNIARDSKEFINTEADRGEVSFEFEILDGSLRKTYRLERGIKRKKNGGIETTVARIIEINGEEVTVLADSVTSVNNEVIRVIGLNAEDFTRSVVLPQGKFSEFLKLTGRERRNMLERIFGLEQYGKNIVEKINAERKKYDAKRMDLEGQLKSYEGVNESYYKEVSEKLHLLLVEEKALKKEIEDLDKEYQQSKKIWELQGEMASYKGMEVLLREKRTEIEEKRKTFILGEKANQLKAYVQNLKSLEERINQNQLALDALEKELPKISKLLKELEDRYQNALICKEEKFPKFIAKIENCKQAEKIEQQNLILAKEIEGLEKIYHYHCNLSKEKSQELEKSKNKVAQLQREVVVIEKTLEEIYLEPSHREALEEGYTLNKDRNRLKVEKNEAEKILRDLDKVIEENKVQLKDELEARQQLESVLKSFFEEKTSLENSPLKEEGTIFAKKTELDQKKNQWKALEQNLSQKIDLNKAIQQLVKTRESLQEQQEKYIVDIQQAESQLEGLKEESRNIEIEYLALKLSEHLHHGEACPVCGSKDHPNPAVGGEVASTADYHHRIQEMTTVTSTLKEKKVDLDIRIAEILKEEELKRSDLAILENLMKDVNLEVLLEEIRKLEVEIPALMKEREAYLQGKNKLEEGIERYKEKISLANTRITELSTKIEKDGENQDTIRLKLDERSQRIKYLSAIIEKINKDLKIEDIAVEYERIKEMDKERSKKEKELKDLRKAVEMENRQKETLQNEVNALNLEKVKNQQQLDGNKEKLSLAREEIKMLTDGNNPTAYKTALQNEMQKVEAEEKELKGRVEKGRGIQQSKLEEKAIAENNKVNLVQEYALKVQELEKLSKEKGFSSIEEIQGYLFEDQKLDILEDEITAYDDEVKKVNQNLERIQKALDGRAITVDQWETLEKSLTTKKNIQEEKAKEIGEVQQTLKDTNVKLEAMKQLKKEENKITHQLDLLSELSKMLEGNRFVEYVAINQLKYIAREASKWLKDITRGRYALELDSSGNFIMRDDFNGGIRRATNTLSGGETFLTSLSLALALSSHIQLKGSAPLEFFFLDEGFGTLDSDLLEIVMTALERLHSEKLSVGIISHVEELKNRVPIKLMVFPPEFGGEGTRVKII</sequence>
<feature type="domain" description="Rad50/SbcC-type AAA" evidence="5">
    <location>
        <begin position="6"/>
        <end position="241"/>
    </location>
</feature>
<dbReference type="Gene3D" id="3.40.50.300">
    <property type="entry name" value="P-loop containing nucleotide triphosphate hydrolases"/>
    <property type="match status" value="2"/>
</dbReference>
<name>A8MJ39_ALKOO</name>
<comment type="similarity">
    <text evidence="1">Belongs to the SMC family. SbcC subfamily.</text>
</comment>
<dbReference type="eggNOG" id="COG0419">
    <property type="taxonomic scope" value="Bacteria"/>
</dbReference>
<evidence type="ECO:0000256" key="1">
    <source>
        <dbReference type="ARBA" id="ARBA00006930"/>
    </source>
</evidence>
<dbReference type="PANTHER" id="PTHR32114:SF2">
    <property type="entry name" value="ABC TRANSPORTER ABCH.3"/>
    <property type="match status" value="1"/>
</dbReference>
<dbReference type="InterPro" id="IPR038729">
    <property type="entry name" value="Rad50/SbcC_AAA"/>
</dbReference>
<accession>A8MJ39</accession>
<evidence type="ECO:0000259" key="5">
    <source>
        <dbReference type="Pfam" id="PF13476"/>
    </source>
</evidence>
<dbReference type="GO" id="GO:0006302">
    <property type="term" value="P:double-strand break repair"/>
    <property type="evidence" value="ECO:0007669"/>
    <property type="project" value="InterPro"/>
</dbReference>
<evidence type="ECO:0000256" key="3">
    <source>
        <dbReference type="ARBA" id="ARBA00013368"/>
    </source>
</evidence>
<dbReference type="InterPro" id="IPR027417">
    <property type="entry name" value="P-loop_NTPase"/>
</dbReference>
<dbReference type="AlphaFoldDB" id="A8MJ39"/>
<dbReference type="EMBL" id="CP000853">
    <property type="protein sequence ID" value="ABW19821.1"/>
    <property type="molecule type" value="Genomic_DNA"/>
</dbReference>
<gene>
    <name evidence="6" type="ordered locus">Clos_2288</name>
</gene>
<dbReference type="GO" id="GO:0016887">
    <property type="term" value="F:ATP hydrolysis activity"/>
    <property type="evidence" value="ECO:0007669"/>
    <property type="project" value="InterPro"/>
</dbReference>
<dbReference type="STRING" id="350688.Clos_2288"/>
<dbReference type="SUPFAM" id="SSF52540">
    <property type="entry name" value="P-loop containing nucleoside triphosphate hydrolases"/>
    <property type="match status" value="1"/>
</dbReference>
<feature type="coiled-coil region" evidence="4">
    <location>
        <begin position="281"/>
        <end position="329"/>
    </location>
</feature>
<dbReference type="KEGG" id="aoe:Clos_2288"/>
<comment type="subunit">
    <text evidence="2">Heterodimer of SbcC and SbcD.</text>
</comment>
<dbReference type="HOGENOM" id="CLU_004785_1_2_9"/>
<dbReference type="PANTHER" id="PTHR32114">
    <property type="entry name" value="ABC TRANSPORTER ABCH.3"/>
    <property type="match status" value="1"/>
</dbReference>
<evidence type="ECO:0000313" key="6">
    <source>
        <dbReference type="EMBL" id="ABW19821.1"/>
    </source>
</evidence>
<dbReference type="Proteomes" id="UP000000269">
    <property type="component" value="Chromosome"/>
</dbReference>
<evidence type="ECO:0000313" key="7">
    <source>
        <dbReference type="Proteomes" id="UP000000269"/>
    </source>
</evidence>
<feature type="coiled-coil region" evidence="4">
    <location>
        <begin position="837"/>
        <end position="945"/>
    </location>
</feature>
<protein>
    <recommendedName>
        <fullName evidence="3">Nuclease SbcCD subunit C</fullName>
    </recommendedName>
</protein>
<feature type="coiled-coil region" evidence="4">
    <location>
        <begin position="658"/>
        <end position="713"/>
    </location>
</feature>
<keyword evidence="7" id="KW-1185">Reference proteome</keyword>
<evidence type="ECO:0000256" key="2">
    <source>
        <dbReference type="ARBA" id="ARBA00011322"/>
    </source>
</evidence>
<dbReference type="Pfam" id="PF13558">
    <property type="entry name" value="SbcC_Walker_B"/>
    <property type="match status" value="1"/>
</dbReference>